<dbReference type="Gene3D" id="2.40.128.140">
    <property type="entry name" value="Outer membrane protein"/>
    <property type="match status" value="1"/>
</dbReference>
<evidence type="ECO:0000313" key="1">
    <source>
        <dbReference type="EMBL" id="HAE27815.1"/>
    </source>
</evidence>
<accession>A0A3B9GZE0</accession>
<dbReference type="EMBL" id="DMAN01000263">
    <property type="protein sequence ID" value="HAE27815.1"/>
    <property type="molecule type" value="Genomic_DNA"/>
</dbReference>
<dbReference type="AlphaFoldDB" id="A0A3B9GZE0"/>
<reference evidence="1 2" key="1">
    <citation type="journal article" date="2018" name="Nat. Biotechnol.">
        <title>A standardized bacterial taxonomy based on genome phylogeny substantially revises the tree of life.</title>
        <authorList>
            <person name="Parks D.H."/>
            <person name="Chuvochina M."/>
            <person name="Waite D.W."/>
            <person name="Rinke C."/>
            <person name="Skarshewski A."/>
            <person name="Chaumeil P.A."/>
            <person name="Hugenholtz P."/>
        </authorList>
    </citation>
    <scope>NUCLEOTIDE SEQUENCE [LARGE SCALE GENOMIC DNA]</scope>
    <source>
        <strain evidence="1">UBA8733</strain>
    </source>
</reference>
<organism evidence="1 2">
    <name type="scientific">Hyphomonas adhaerens</name>
    <dbReference type="NCBI Taxonomy" id="81029"/>
    <lineage>
        <taxon>Bacteria</taxon>
        <taxon>Pseudomonadati</taxon>
        <taxon>Pseudomonadota</taxon>
        <taxon>Alphaproteobacteria</taxon>
        <taxon>Hyphomonadales</taxon>
        <taxon>Hyphomonadaceae</taxon>
        <taxon>Hyphomonas</taxon>
    </lineage>
</organism>
<dbReference type="InterPro" id="IPR037107">
    <property type="entry name" value="Put_OMP_sf"/>
</dbReference>
<name>A0A3B9GZE0_9PROT</name>
<gene>
    <name evidence="1" type="ORF">DCG58_11685</name>
</gene>
<proteinExistence type="predicted"/>
<protein>
    <recommendedName>
        <fullName evidence="3">DUF2219 domain-containing protein</fullName>
    </recommendedName>
</protein>
<evidence type="ECO:0000313" key="2">
    <source>
        <dbReference type="Proteomes" id="UP000259610"/>
    </source>
</evidence>
<comment type="caution">
    <text evidence="1">The sequence shown here is derived from an EMBL/GenBank/DDBJ whole genome shotgun (WGS) entry which is preliminary data.</text>
</comment>
<dbReference type="Pfam" id="PF09982">
    <property type="entry name" value="LpxR"/>
    <property type="match status" value="1"/>
</dbReference>
<dbReference type="Proteomes" id="UP000259610">
    <property type="component" value="Unassembled WGS sequence"/>
</dbReference>
<evidence type="ECO:0008006" key="3">
    <source>
        <dbReference type="Google" id="ProtNLM"/>
    </source>
</evidence>
<dbReference type="InterPro" id="IPR018707">
    <property type="entry name" value="LpxR"/>
</dbReference>
<sequence length="308" mass="32344">MNDGLIPVNGFIRGKAAMRGMGRMVMAISSAVLTIACQGCVAVSPHDQMRIEPAVPPTVGMMMAAPDTRSDAPPIATDRAAISVHVVDGLPSRFTGTPLGLGSEIATVAFAGTPADFSLGSLAAPSLDKPELGWSGSGALTAVTAERSAAKALNPALAKVEKDIAAEVAFSAPKEMTGLKFDVGVAPRIAVREVGEVLTQRFGGEVRIGQDFDLLDSNGQPQGWYLFAGADGEALVWDADRNGFTPQLNNMSLTDQVTVGDLQAGVSIQRGGGQLSLSYIRREVKYRDRNGGFSENEDFAGVSFTMRR</sequence>